<proteinExistence type="predicted"/>
<comment type="caution">
    <text evidence="2">The sequence shown here is derived from an EMBL/GenBank/DDBJ whole genome shotgun (WGS) entry which is preliminary data.</text>
</comment>
<reference evidence="2 3" key="1">
    <citation type="journal article" date="2016" name="Appl. Environ. Microbiol.">
        <title>Function and Phylogeny of Bacterial Butyryl Coenzyme A:Acetate Transferases and Their Diversity in the Proximal Colon of Swine.</title>
        <authorList>
            <person name="Trachsel J."/>
            <person name="Bayles D.O."/>
            <person name="Looft T."/>
            <person name="Levine U.Y."/>
            <person name="Allen H.K."/>
        </authorList>
    </citation>
    <scope>NUCLEOTIDE SEQUENCE [LARGE SCALE GENOMIC DNA]</scope>
    <source>
        <strain evidence="2 3">68-3-10</strain>
    </source>
</reference>
<name>A0A1Q9JK26_9FIRM</name>
<keyword evidence="1" id="KW-0812">Transmembrane</keyword>
<evidence type="ECO:0000313" key="3">
    <source>
        <dbReference type="Proteomes" id="UP000187404"/>
    </source>
</evidence>
<evidence type="ECO:0000313" key="2">
    <source>
        <dbReference type="EMBL" id="OLR56497.1"/>
    </source>
</evidence>
<dbReference type="Proteomes" id="UP000187404">
    <property type="component" value="Unassembled WGS sequence"/>
</dbReference>
<feature type="transmembrane region" description="Helical" evidence="1">
    <location>
        <begin position="12"/>
        <end position="29"/>
    </location>
</feature>
<protein>
    <submittedName>
        <fullName evidence="2">Uncharacterized protein</fullName>
    </submittedName>
</protein>
<keyword evidence="1" id="KW-0472">Membrane</keyword>
<keyword evidence="1" id="KW-1133">Transmembrane helix</keyword>
<keyword evidence="3" id="KW-1185">Reference proteome</keyword>
<organism evidence="2 3">
    <name type="scientific">Hornefia porci</name>
    <dbReference type="NCBI Taxonomy" id="2652292"/>
    <lineage>
        <taxon>Bacteria</taxon>
        <taxon>Bacillati</taxon>
        <taxon>Bacillota</taxon>
        <taxon>Clostridia</taxon>
        <taxon>Peptostreptococcales</taxon>
        <taxon>Anaerovoracaceae</taxon>
        <taxon>Hornefia</taxon>
    </lineage>
</organism>
<feature type="transmembrane region" description="Helical" evidence="1">
    <location>
        <begin position="72"/>
        <end position="95"/>
    </location>
</feature>
<evidence type="ECO:0000256" key="1">
    <source>
        <dbReference type="SAM" id="Phobius"/>
    </source>
</evidence>
<gene>
    <name evidence="2" type="ORF">BHK98_10725</name>
</gene>
<sequence>MQALLNMSTNQMVIILPSALVAMYLIISLQKYLSGRESRYPGLLIPVVCFVAATILAVRPLLVSEPGQYEGLGLFCLRMWLTFNIPTIVFMFPYFSQRRRLRAARLQQEQARKSSGEAASGAVH</sequence>
<feature type="transmembrane region" description="Helical" evidence="1">
    <location>
        <begin position="41"/>
        <end position="60"/>
    </location>
</feature>
<dbReference type="AlphaFoldDB" id="A0A1Q9JK26"/>
<dbReference type="EMBL" id="MJIE01000001">
    <property type="protein sequence ID" value="OLR56497.1"/>
    <property type="molecule type" value="Genomic_DNA"/>
</dbReference>
<accession>A0A1Q9JK26</accession>